<feature type="transmembrane region" description="Helical" evidence="1">
    <location>
        <begin position="82"/>
        <end position="99"/>
    </location>
</feature>
<evidence type="ECO:0000313" key="2">
    <source>
        <dbReference type="EMBL" id="GAA5497137.1"/>
    </source>
</evidence>
<dbReference type="EMBL" id="BAABRL010000012">
    <property type="protein sequence ID" value="GAA5497137.1"/>
    <property type="molecule type" value="Genomic_DNA"/>
</dbReference>
<protein>
    <submittedName>
        <fullName evidence="2">Uncharacterized protein</fullName>
    </submittedName>
</protein>
<proteinExistence type="predicted"/>
<dbReference type="RefSeq" id="WP_346189686.1">
    <property type="nucleotide sequence ID" value="NZ_BAABRL010000012.1"/>
</dbReference>
<keyword evidence="1" id="KW-0812">Transmembrane</keyword>
<evidence type="ECO:0000256" key="1">
    <source>
        <dbReference type="SAM" id="Phobius"/>
    </source>
</evidence>
<reference evidence="2 3" key="1">
    <citation type="submission" date="2024-02" db="EMBL/GenBank/DDBJ databases">
        <title>Rubritalea halochordaticola NBRC 107102.</title>
        <authorList>
            <person name="Ichikawa N."/>
            <person name="Katano-Makiyama Y."/>
            <person name="Hidaka K."/>
        </authorList>
    </citation>
    <scope>NUCLEOTIDE SEQUENCE [LARGE SCALE GENOMIC DNA]</scope>
    <source>
        <strain evidence="2 3">NBRC 107102</strain>
    </source>
</reference>
<name>A0ABP9V956_9BACT</name>
<organism evidence="2 3">
    <name type="scientific">Rubritalea halochordaticola</name>
    <dbReference type="NCBI Taxonomy" id="714537"/>
    <lineage>
        <taxon>Bacteria</taxon>
        <taxon>Pseudomonadati</taxon>
        <taxon>Verrucomicrobiota</taxon>
        <taxon>Verrucomicrobiia</taxon>
        <taxon>Verrucomicrobiales</taxon>
        <taxon>Rubritaleaceae</taxon>
        <taxon>Rubritalea</taxon>
    </lineage>
</organism>
<dbReference type="Proteomes" id="UP001424741">
    <property type="component" value="Unassembled WGS sequence"/>
</dbReference>
<feature type="transmembrane region" description="Helical" evidence="1">
    <location>
        <begin position="111"/>
        <end position="136"/>
    </location>
</feature>
<sequence>MYPVSDVVRMKSLGKAAGFVSPVLRFVSTRQGTGWTLLVCLAVLSDCLDWRVAGIILAVGLVRESSLRQSLSDKTLTLAKSMYAGSVMLVVVMALKHSGLASELTGQPQVLALSSLATVLGAGGAIFLGIGVYLSLSHCPCMHEGKDSKGYLSCSICQDGTDLLNPMINAASILRKNVGVT</sequence>
<comment type="caution">
    <text evidence="2">The sequence shown here is derived from an EMBL/GenBank/DDBJ whole genome shotgun (WGS) entry which is preliminary data.</text>
</comment>
<keyword evidence="3" id="KW-1185">Reference proteome</keyword>
<evidence type="ECO:0000313" key="3">
    <source>
        <dbReference type="Proteomes" id="UP001424741"/>
    </source>
</evidence>
<accession>A0ABP9V956</accession>
<gene>
    <name evidence="2" type="ORF">Rhal01_03327</name>
</gene>
<keyword evidence="1" id="KW-1133">Transmembrane helix</keyword>
<keyword evidence="1" id="KW-0472">Membrane</keyword>